<reference evidence="2 3" key="1">
    <citation type="submission" date="2019-01" db="EMBL/GenBank/DDBJ databases">
        <title>A draft genome assembly of the solar-powered sea slug Elysia chlorotica.</title>
        <authorList>
            <person name="Cai H."/>
            <person name="Li Q."/>
            <person name="Fang X."/>
            <person name="Li J."/>
            <person name="Curtis N.E."/>
            <person name="Altenburger A."/>
            <person name="Shibata T."/>
            <person name="Feng M."/>
            <person name="Maeda T."/>
            <person name="Schwartz J.A."/>
            <person name="Shigenobu S."/>
            <person name="Lundholm N."/>
            <person name="Nishiyama T."/>
            <person name="Yang H."/>
            <person name="Hasebe M."/>
            <person name="Li S."/>
            <person name="Pierce S.K."/>
            <person name="Wang J."/>
        </authorList>
    </citation>
    <scope>NUCLEOTIDE SEQUENCE [LARGE SCALE GENOMIC DNA]</scope>
    <source>
        <strain evidence="2">EC2010</strain>
        <tissue evidence="2">Whole organism of an adult</tissue>
    </source>
</reference>
<evidence type="ECO:0000313" key="3">
    <source>
        <dbReference type="Proteomes" id="UP000271974"/>
    </source>
</evidence>
<accession>A0A3S1BJX6</accession>
<keyword evidence="1" id="KW-0472">Membrane</keyword>
<dbReference type="EMBL" id="RQTK01000282">
    <property type="protein sequence ID" value="RUS82525.1"/>
    <property type="molecule type" value="Genomic_DNA"/>
</dbReference>
<evidence type="ECO:0000313" key="2">
    <source>
        <dbReference type="EMBL" id="RUS82525.1"/>
    </source>
</evidence>
<feature type="transmembrane region" description="Helical" evidence="1">
    <location>
        <begin position="47"/>
        <end position="69"/>
    </location>
</feature>
<evidence type="ECO:0000256" key="1">
    <source>
        <dbReference type="SAM" id="Phobius"/>
    </source>
</evidence>
<name>A0A3S1BJX6_ELYCH</name>
<feature type="transmembrane region" description="Helical" evidence="1">
    <location>
        <begin position="139"/>
        <end position="162"/>
    </location>
</feature>
<organism evidence="2 3">
    <name type="scientific">Elysia chlorotica</name>
    <name type="common">Eastern emerald elysia</name>
    <name type="synonym">Sea slug</name>
    <dbReference type="NCBI Taxonomy" id="188477"/>
    <lineage>
        <taxon>Eukaryota</taxon>
        <taxon>Metazoa</taxon>
        <taxon>Spiralia</taxon>
        <taxon>Lophotrochozoa</taxon>
        <taxon>Mollusca</taxon>
        <taxon>Gastropoda</taxon>
        <taxon>Heterobranchia</taxon>
        <taxon>Euthyneura</taxon>
        <taxon>Panpulmonata</taxon>
        <taxon>Sacoglossa</taxon>
        <taxon>Placobranchoidea</taxon>
        <taxon>Plakobranchidae</taxon>
        <taxon>Elysia</taxon>
    </lineage>
</organism>
<comment type="caution">
    <text evidence="2">The sequence shown here is derived from an EMBL/GenBank/DDBJ whole genome shotgun (WGS) entry which is preliminary data.</text>
</comment>
<gene>
    <name evidence="2" type="ORF">EGW08_009697</name>
</gene>
<keyword evidence="1" id="KW-1133">Transmembrane helix</keyword>
<proteinExistence type="predicted"/>
<protein>
    <submittedName>
        <fullName evidence="2">Uncharacterized protein</fullName>
    </submittedName>
</protein>
<dbReference type="Proteomes" id="UP000271974">
    <property type="component" value="Unassembled WGS sequence"/>
</dbReference>
<keyword evidence="3" id="KW-1185">Reference proteome</keyword>
<sequence>MTVESSPSPPECRDVVCPSGLPEDVTETSWQRTSGFLRRFASTRRGMGITVLVAVLILVFLALIFAKIITETWRVTKTNSKKIQGFTNRCLRNILGIHWPEVISNEELWEKTRQTPVETEIMKRSLHFGACDLDPFVPVYMVSSGALFLAFLAALVLVCLRCRHQGEDEGDDRVSPLHLLVLFYFFIHIVLQLAEWTVRPGPSLTGVQTQSHLCWTDPPQTA</sequence>
<feature type="transmembrane region" description="Helical" evidence="1">
    <location>
        <begin position="174"/>
        <end position="194"/>
    </location>
</feature>
<dbReference type="OrthoDB" id="412793at2759"/>
<dbReference type="AlphaFoldDB" id="A0A3S1BJX6"/>
<keyword evidence="1" id="KW-0812">Transmembrane</keyword>